<protein>
    <recommendedName>
        <fullName evidence="4">Gluconate 2-dehydrogenase subunit 3 family protein</fullName>
    </recommendedName>
</protein>
<keyword evidence="1" id="KW-0472">Membrane</keyword>
<feature type="transmembrane region" description="Helical" evidence="1">
    <location>
        <begin position="52"/>
        <end position="70"/>
    </location>
</feature>
<evidence type="ECO:0000313" key="2">
    <source>
        <dbReference type="EMBL" id="CAG4999048.1"/>
    </source>
</evidence>
<evidence type="ECO:0000256" key="1">
    <source>
        <dbReference type="SAM" id="Phobius"/>
    </source>
</evidence>
<name>A0A916JBK7_9BACT</name>
<evidence type="ECO:0000313" key="3">
    <source>
        <dbReference type="Proteomes" id="UP000680038"/>
    </source>
</evidence>
<dbReference type="Proteomes" id="UP000680038">
    <property type="component" value="Unassembled WGS sequence"/>
</dbReference>
<reference evidence="2" key="1">
    <citation type="submission" date="2021-04" db="EMBL/GenBank/DDBJ databases">
        <authorList>
            <person name="Rodrigo-Torres L."/>
            <person name="Arahal R. D."/>
            <person name="Lucena T."/>
        </authorList>
    </citation>
    <scope>NUCLEOTIDE SEQUENCE</scope>
    <source>
        <strain evidence="2">CECT 9275</strain>
    </source>
</reference>
<gene>
    <name evidence="2" type="ORF">DYBT9275_02140</name>
</gene>
<proteinExistence type="predicted"/>
<dbReference type="AlphaFoldDB" id="A0A916JBK7"/>
<comment type="caution">
    <text evidence="2">The sequence shown here is derived from an EMBL/GenBank/DDBJ whole genome shotgun (WGS) entry which is preliminary data.</text>
</comment>
<dbReference type="EMBL" id="CAJRAF010000002">
    <property type="protein sequence ID" value="CAG4999048.1"/>
    <property type="molecule type" value="Genomic_DNA"/>
</dbReference>
<keyword evidence="1" id="KW-1133">Transmembrane helix</keyword>
<keyword evidence="1" id="KW-0812">Transmembrane</keyword>
<dbReference type="Pfam" id="PF13618">
    <property type="entry name" value="Gluconate_2-dh3"/>
    <property type="match status" value="1"/>
</dbReference>
<dbReference type="InterPro" id="IPR027056">
    <property type="entry name" value="Gluconate_2DH_su3"/>
</dbReference>
<keyword evidence="3" id="KW-1185">Reference proteome</keyword>
<evidence type="ECO:0008006" key="4">
    <source>
        <dbReference type="Google" id="ProtNLM"/>
    </source>
</evidence>
<accession>A0A916JBK7</accession>
<organism evidence="2 3">
    <name type="scientific">Dyadobacter helix</name>
    <dbReference type="NCBI Taxonomy" id="2822344"/>
    <lineage>
        <taxon>Bacteria</taxon>
        <taxon>Pseudomonadati</taxon>
        <taxon>Bacteroidota</taxon>
        <taxon>Cytophagia</taxon>
        <taxon>Cytophagales</taxon>
        <taxon>Spirosomataceae</taxon>
        <taxon>Dyadobacter</taxon>
    </lineage>
</organism>
<sequence>MGTVCQPIPSPDYCICICIPDVHVNDQNKTLSILTTNHKSLKMNRREAVQRITFLLGGAISAPLIAGVMGEKLNFGPSLLISPDQEILLAEVAEVIIPATGTPGAKAAGVEKFITRVMRDCYIREDQQKFYDGLEKVNKTSLDAYGKAFTALDTTQKNEVLKKTTVSDKPFFLLMKSLTVTGFFTSEAGATQALDYLPIPGRFQGSWPMPKGQKTWAL</sequence>